<dbReference type="AlphaFoldDB" id="A0AAV4NBL8"/>
<dbReference type="PROSITE" id="PS50134">
    <property type="entry name" value="ZF_TAZ"/>
    <property type="match status" value="1"/>
</dbReference>
<dbReference type="Proteomes" id="UP001054945">
    <property type="component" value="Unassembled WGS sequence"/>
</dbReference>
<dbReference type="SUPFAM" id="SSF57933">
    <property type="entry name" value="TAZ domain"/>
    <property type="match status" value="1"/>
</dbReference>
<evidence type="ECO:0000313" key="16">
    <source>
        <dbReference type="Proteomes" id="UP001054945"/>
    </source>
</evidence>
<dbReference type="GO" id="GO:0005634">
    <property type="term" value="C:nucleus"/>
    <property type="evidence" value="ECO:0007669"/>
    <property type="project" value="UniProtKB-SubCell"/>
</dbReference>
<sequence length="253" mass="27623">MQNSNLPVAQNAGEQKAVPSSGSAVNTATTVATAGAIANSAPSRTAVQEKTRLIQLQLAVMLHAYRCKINNNESSGESTPCSLPNCATMKHLLSHMKECKIGKQCTVPHCVSSSQIFAHWKYCTENDCPVCMPLKEAGIRRLQAASQTNQSNQKLAPADIRRSYAKLGLKVSALNDSLFMHVTVPARPLMSDQVVHSCSSQKLNHIPAFQPDQQDIQQSPLQMESMLQNNAVSFPNSKAPKKSRYHLPKPDNF</sequence>
<evidence type="ECO:0000313" key="15">
    <source>
        <dbReference type="EMBL" id="GIX82048.1"/>
    </source>
</evidence>
<evidence type="ECO:0000256" key="1">
    <source>
        <dbReference type="ARBA" id="ARBA00004123"/>
    </source>
</evidence>
<evidence type="ECO:0000256" key="7">
    <source>
        <dbReference type="ARBA" id="ARBA00022853"/>
    </source>
</evidence>
<dbReference type="SMART" id="SM00551">
    <property type="entry name" value="ZnF_TAZ"/>
    <property type="match status" value="1"/>
</dbReference>
<accession>A0AAV4NBL8</accession>
<protein>
    <recommendedName>
        <fullName evidence="2">histone acetyltransferase</fullName>
        <ecNumber evidence="2">2.3.1.48</ecNumber>
    </recommendedName>
</protein>
<dbReference type="InterPro" id="IPR013178">
    <property type="entry name" value="Histone_AcTrfase_Rtt109/CBP"/>
</dbReference>
<evidence type="ECO:0000256" key="11">
    <source>
        <dbReference type="ARBA" id="ARBA00048017"/>
    </source>
</evidence>
<dbReference type="PANTHER" id="PTHR13808:SF1">
    <property type="entry name" value="HISTONE ACETYLTRANSFERASE"/>
    <property type="match status" value="1"/>
</dbReference>
<dbReference type="PANTHER" id="PTHR13808">
    <property type="entry name" value="CBP/P300-RELATED"/>
    <property type="match status" value="1"/>
</dbReference>
<keyword evidence="10" id="KW-0539">Nucleus</keyword>
<evidence type="ECO:0000259" key="14">
    <source>
        <dbReference type="PROSITE" id="PS50134"/>
    </source>
</evidence>
<keyword evidence="6 12" id="KW-0862">Zinc</keyword>
<evidence type="ECO:0000256" key="4">
    <source>
        <dbReference type="ARBA" id="ARBA00022723"/>
    </source>
</evidence>
<dbReference type="GO" id="GO:0003713">
    <property type="term" value="F:transcription coactivator activity"/>
    <property type="evidence" value="ECO:0007669"/>
    <property type="project" value="TreeGrafter"/>
</dbReference>
<dbReference type="InterPro" id="IPR035898">
    <property type="entry name" value="TAZ_dom_sf"/>
</dbReference>
<comment type="subcellular location">
    <subcellularLocation>
        <location evidence="1">Nucleus</location>
    </subcellularLocation>
</comment>
<name>A0AAV4NBL8_CAEEX</name>
<gene>
    <name evidence="15" type="primary">Crebbp_0</name>
    <name evidence="15" type="ORF">CEXT_100331</name>
</gene>
<comment type="caution">
    <text evidence="15">The sequence shown here is derived from an EMBL/GenBank/DDBJ whole genome shotgun (WGS) entry which is preliminary data.</text>
</comment>
<keyword evidence="9" id="KW-0804">Transcription</keyword>
<evidence type="ECO:0000256" key="6">
    <source>
        <dbReference type="ARBA" id="ARBA00022833"/>
    </source>
</evidence>
<keyword evidence="7" id="KW-0156">Chromatin regulator</keyword>
<evidence type="ECO:0000256" key="5">
    <source>
        <dbReference type="ARBA" id="ARBA00022771"/>
    </source>
</evidence>
<evidence type="ECO:0000256" key="12">
    <source>
        <dbReference type="PROSITE-ProRule" id="PRU00203"/>
    </source>
</evidence>
<keyword evidence="8" id="KW-0805">Transcription regulation</keyword>
<dbReference type="GO" id="GO:0005667">
    <property type="term" value="C:transcription regulator complex"/>
    <property type="evidence" value="ECO:0007669"/>
    <property type="project" value="TreeGrafter"/>
</dbReference>
<keyword evidence="4 12" id="KW-0479">Metal-binding</keyword>
<dbReference type="InterPro" id="IPR000197">
    <property type="entry name" value="Znf_TAZ"/>
</dbReference>
<feature type="domain" description="TAZ-type" evidence="14">
    <location>
        <begin position="47"/>
        <end position="134"/>
    </location>
</feature>
<keyword evidence="3" id="KW-0808">Transferase</keyword>
<feature type="zinc finger region" description="TAZ-type" evidence="12">
    <location>
        <begin position="47"/>
        <end position="134"/>
    </location>
</feature>
<keyword evidence="5 12" id="KW-0863">Zinc-finger</keyword>
<evidence type="ECO:0000256" key="9">
    <source>
        <dbReference type="ARBA" id="ARBA00023163"/>
    </source>
</evidence>
<dbReference type="Gene3D" id="1.20.1020.10">
    <property type="entry name" value="TAZ domain"/>
    <property type="match status" value="1"/>
</dbReference>
<evidence type="ECO:0000256" key="2">
    <source>
        <dbReference type="ARBA" id="ARBA00013184"/>
    </source>
</evidence>
<feature type="region of interest" description="Disordered" evidence="13">
    <location>
        <begin position="1"/>
        <end position="23"/>
    </location>
</feature>
<evidence type="ECO:0000256" key="3">
    <source>
        <dbReference type="ARBA" id="ARBA00022679"/>
    </source>
</evidence>
<feature type="region of interest" description="Disordered" evidence="13">
    <location>
        <begin position="233"/>
        <end position="253"/>
    </location>
</feature>
<dbReference type="GO" id="GO:0031490">
    <property type="term" value="F:chromatin DNA binding"/>
    <property type="evidence" value="ECO:0007669"/>
    <property type="project" value="TreeGrafter"/>
</dbReference>
<dbReference type="GO" id="GO:0000123">
    <property type="term" value="C:histone acetyltransferase complex"/>
    <property type="evidence" value="ECO:0007669"/>
    <property type="project" value="TreeGrafter"/>
</dbReference>
<comment type="catalytic activity">
    <reaction evidence="11">
        <text>L-lysyl-[protein] + acetyl-CoA = N(6)-acetyl-L-lysyl-[protein] + CoA + H(+)</text>
        <dbReference type="Rhea" id="RHEA:45948"/>
        <dbReference type="Rhea" id="RHEA-COMP:9752"/>
        <dbReference type="Rhea" id="RHEA-COMP:10731"/>
        <dbReference type="ChEBI" id="CHEBI:15378"/>
        <dbReference type="ChEBI" id="CHEBI:29969"/>
        <dbReference type="ChEBI" id="CHEBI:57287"/>
        <dbReference type="ChEBI" id="CHEBI:57288"/>
        <dbReference type="ChEBI" id="CHEBI:61930"/>
        <dbReference type="EC" id="2.3.1.48"/>
    </reaction>
</comment>
<evidence type="ECO:0000256" key="10">
    <source>
        <dbReference type="ARBA" id="ARBA00023242"/>
    </source>
</evidence>
<dbReference type="GO" id="GO:0004402">
    <property type="term" value="F:histone acetyltransferase activity"/>
    <property type="evidence" value="ECO:0007669"/>
    <property type="project" value="InterPro"/>
</dbReference>
<proteinExistence type="predicted"/>
<keyword evidence="16" id="KW-1185">Reference proteome</keyword>
<dbReference type="Pfam" id="PF02135">
    <property type="entry name" value="zf-TAZ"/>
    <property type="match status" value="1"/>
</dbReference>
<evidence type="ECO:0000256" key="13">
    <source>
        <dbReference type="SAM" id="MobiDB-lite"/>
    </source>
</evidence>
<dbReference type="GO" id="GO:0008270">
    <property type="term" value="F:zinc ion binding"/>
    <property type="evidence" value="ECO:0007669"/>
    <property type="project" value="UniProtKB-KW"/>
</dbReference>
<organism evidence="15 16">
    <name type="scientific">Caerostris extrusa</name>
    <name type="common">Bark spider</name>
    <name type="synonym">Caerostris bankana</name>
    <dbReference type="NCBI Taxonomy" id="172846"/>
    <lineage>
        <taxon>Eukaryota</taxon>
        <taxon>Metazoa</taxon>
        <taxon>Ecdysozoa</taxon>
        <taxon>Arthropoda</taxon>
        <taxon>Chelicerata</taxon>
        <taxon>Arachnida</taxon>
        <taxon>Araneae</taxon>
        <taxon>Araneomorphae</taxon>
        <taxon>Entelegynae</taxon>
        <taxon>Araneoidea</taxon>
        <taxon>Araneidae</taxon>
        <taxon>Caerostris</taxon>
    </lineage>
</organism>
<dbReference type="EMBL" id="BPLR01003199">
    <property type="protein sequence ID" value="GIX82048.1"/>
    <property type="molecule type" value="Genomic_DNA"/>
</dbReference>
<dbReference type="GO" id="GO:0045944">
    <property type="term" value="P:positive regulation of transcription by RNA polymerase II"/>
    <property type="evidence" value="ECO:0007669"/>
    <property type="project" value="TreeGrafter"/>
</dbReference>
<reference evidence="15 16" key="1">
    <citation type="submission" date="2021-06" db="EMBL/GenBank/DDBJ databases">
        <title>Caerostris extrusa draft genome.</title>
        <authorList>
            <person name="Kono N."/>
            <person name="Arakawa K."/>
        </authorList>
    </citation>
    <scope>NUCLEOTIDE SEQUENCE [LARGE SCALE GENOMIC DNA]</scope>
</reference>
<evidence type="ECO:0000256" key="8">
    <source>
        <dbReference type="ARBA" id="ARBA00023015"/>
    </source>
</evidence>
<dbReference type="EC" id="2.3.1.48" evidence="2"/>